<gene>
    <name evidence="1" type="ORF">SGQ18_17650</name>
    <name evidence="2" type="ORF">SGQ44_17410</name>
</gene>
<evidence type="ECO:0000313" key="4">
    <source>
        <dbReference type="Proteomes" id="UP001278738"/>
    </source>
</evidence>
<protein>
    <submittedName>
        <fullName evidence="2">Uncharacterized protein</fullName>
    </submittedName>
</protein>
<dbReference type="EMBL" id="JAWXVH010000014">
    <property type="protein sequence ID" value="MDX6187539.1"/>
    <property type="molecule type" value="Genomic_DNA"/>
</dbReference>
<dbReference type="AlphaFoldDB" id="A0AAJ2SJW2"/>
<reference evidence="2 4" key="1">
    <citation type="submission" date="2023-11" db="EMBL/GenBank/DDBJ databases">
        <title>Unpublished Manusciprt.</title>
        <authorList>
            <person name="Saticioglu I.B."/>
            <person name="Ay H."/>
            <person name="Ajmi N."/>
            <person name="Altun S."/>
            <person name="Duman M."/>
        </authorList>
    </citation>
    <scope>NUCLEOTIDE SEQUENCE</scope>
    <source>
        <strain evidence="1 4">Fl-33</strain>
        <strain evidence="2">Fl-77</strain>
    </source>
</reference>
<accession>A0AAJ2SJW2</accession>
<dbReference type="EMBL" id="JAWXVG010000013">
    <property type="protein sequence ID" value="MDX6183986.1"/>
    <property type="molecule type" value="Genomic_DNA"/>
</dbReference>
<dbReference type="RefSeq" id="WP_229974534.1">
    <property type="nucleotide sequence ID" value="NZ_CP087133.1"/>
</dbReference>
<name>A0AAJ2SJW2_9FLAO</name>
<organism evidence="2 3">
    <name type="scientific">Flavobacterium flavipigmentatum</name>
    <dbReference type="NCBI Taxonomy" id="2893884"/>
    <lineage>
        <taxon>Bacteria</taxon>
        <taxon>Pseudomonadati</taxon>
        <taxon>Bacteroidota</taxon>
        <taxon>Flavobacteriia</taxon>
        <taxon>Flavobacteriales</taxon>
        <taxon>Flavobacteriaceae</taxon>
        <taxon>Flavobacterium</taxon>
    </lineage>
</organism>
<evidence type="ECO:0000313" key="2">
    <source>
        <dbReference type="EMBL" id="MDX6187539.1"/>
    </source>
</evidence>
<dbReference type="Proteomes" id="UP001270053">
    <property type="component" value="Unassembled WGS sequence"/>
</dbReference>
<sequence length="217" mass="25550">MELEKLQDKGIENFIFKKKIKQEEEKLFIMRYQVLTKSINGLTESFIVNFQRLKELLLENGSKSYCNFYYIQNDNMLNLGLSFSDNGEEPIQESDALYILQNELFITTDYANFNKLINTFKNDIGKNIKAKTKLETNMISYDFENVDYYLKTLDFHFPVSFLKFNMFQYRSTNLNDEILMNFEGKNNKISFCVHAIFSNTDKLFGESNGYDLGNLMP</sequence>
<evidence type="ECO:0000313" key="3">
    <source>
        <dbReference type="Proteomes" id="UP001270053"/>
    </source>
</evidence>
<keyword evidence="4" id="KW-1185">Reference proteome</keyword>
<comment type="caution">
    <text evidence="2">The sequence shown here is derived from an EMBL/GenBank/DDBJ whole genome shotgun (WGS) entry which is preliminary data.</text>
</comment>
<dbReference type="Proteomes" id="UP001278738">
    <property type="component" value="Unassembled WGS sequence"/>
</dbReference>
<proteinExistence type="predicted"/>
<evidence type="ECO:0000313" key="1">
    <source>
        <dbReference type="EMBL" id="MDX6183986.1"/>
    </source>
</evidence>